<gene>
    <name evidence="3" type="ORF">CO137_03260</name>
</gene>
<evidence type="ECO:0000313" key="4">
    <source>
        <dbReference type="Proteomes" id="UP000230843"/>
    </source>
</evidence>
<keyword evidence="2" id="KW-0812">Transmembrane</keyword>
<dbReference type="AlphaFoldDB" id="A0A2M7Z680"/>
<evidence type="ECO:0000256" key="2">
    <source>
        <dbReference type="SAM" id="Phobius"/>
    </source>
</evidence>
<protein>
    <submittedName>
        <fullName evidence="3">Uncharacterized protein</fullName>
    </submittedName>
</protein>
<organism evidence="3 4">
    <name type="scientific">Candidatus Magasanikbacteria bacterium CG_4_9_14_3_um_filter_32_9</name>
    <dbReference type="NCBI Taxonomy" id="1974644"/>
    <lineage>
        <taxon>Bacteria</taxon>
        <taxon>Candidatus Magasanikiibacteriota</taxon>
    </lineage>
</organism>
<dbReference type="Gene3D" id="3.10.20.310">
    <property type="entry name" value="membrane protein fhac"/>
    <property type="match status" value="1"/>
</dbReference>
<name>A0A2M7Z680_9BACT</name>
<reference evidence="4" key="1">
    <citation type="submission" date="2017-09" db="EMBL/GenBank/DDBJ databases">
        <title>Depth-based differentiation of microbial function through sediment-hosted aquifers and enrichment of novel symbionts in the deep terrestrial subsurface.</title>
        <authorList>
            <person name="Probst A.J."/>
            <person name="Ladd B."/>
            <person name="Jarett J.K."/>
            <person name="Geller-Mcgrath D.E."/>
            <person name="Sieber C.M.K."/>
            <person name="Emerson J.B."/>
            <person name="Anantharaman K."/>
            <person name="Thomas B.C."/>
            <person name="Malmstrom R."/>
            <person name="Stieglmeier M."/>
            <person name="Klingl A."/>
            <person name="Woyke T."/>
            <person name="Ryan C.M."/>
            <person name="Banfield J.F."/>
        </authorList>
    </citation>
    <scope>NUCLEOTIDE SEQUENCE [LARGE SCALE GENOMIC DNA]</scope>
</reference>
<dbReference type="Proteomes" id="UP000230843">
    <property type="component" value="Unassembled WGS sequence"/>
</dbReference>
<sequence length="315" mass="37330">MKTKKNSKIYKFSDNKNSSSNPFKEKNKHNTLLYKFGFVIIIISLFFTFKIILFHNFFQVKFIYTTGLQRIEEQEIQNAVYGIVDYKKFFVIPANNYFLVNVHEIRDILTNRFPIKSIVVEKNFPNKIFITLEEKISTIIYDNGKNYAYIGLDGRVVEIVRQVGEDAWLIKNEITTTTDMYGEVISEEKEISREHVVNFLDITKEMGNYPIIYDKRGIDVLINQNVLRKETVQNIVEWYNLINNNTDVIFKYVELENELGNAIIKTGEGWDLYVSLERNVKTQYHQLVVLLEESIKDKTNLNYIDLRYQERAYWK</sequence>
<comment type="caution">
    <text evidence="3">The sequence shown here is derived from an EMBL/GenBank/DDBJ whole genome shotgun (WGS) entry which is preliminary data.</text>
</comment>
<dbReference type="EMBL" id="PFVJ01000069">
    <property type="protein sequence ID" value="PJA89630.1"/>
    <property type="molecule type" value="Genomic_DNA"/>
</dbReference>
<proteinExistence type="predicted"/>
<keyword evidence="2" id="KW-1133">Transmembrane helix</keyword>
<feature type="region of interest" description="Disordered" evidence="1">
    <location>
        <begin position="1"/>
        <end position="22"/>
    </location>
</feature>
<keyword evidence="2" id="KW-0472">Membrane</keyword>
<accession>A0A2M7Z680</accession>
<evidence type="ECO:0000313" key="3">
    <source>
        <dbReference type="EMBL" id="PJA89630.1"/>
    </source>
</evidence>
<feature type="transmembrane region" description="Helical" evidence="2">
    <location>
        <begin position="32"/>
        <end position="53"/>
    </location>
</feature>
<evidence type="ECO:0000256" key="1">
    <source>
        <dbReference type="SAM" id="MobiDB-lite"/>
    </source>
</evidence>